<accession>A0A635R8U3</accession>
<comment type="caution">
    <text evidence="1">The sequence shown here is derived from an EMBL/GenBank/DDBJ whole genome shotgun (WGS) entry which is preliminary data.</text>
</comment>
<dbReference type="AlphaFoldDB" id="A0A635R8U3"/>
<proteinExistence type="predicted"/>
<gene>
    <name evidence="1" type="ORF">CB695_16490</name>
</gene>
<organism evidence="1">
    <name type="scientific">Salmonella enterica subsp. enterica serovar Chester</name>
    <dbReference type="NCBI Taxonomy" id="149386"/>
    <lineage>
        <taxon>Bacteria</taxon>
        <taxon>Pseudomonadati</taxon>
        <taxon>Pseudomonadota</taxon>
        <taxon>Gammaproteobacteria</taxon>
        <taxon>Enterobacterales</taxon>
        <taxon>Enterobacteriaceae</taxon>
        <taxon>Salmonella</taxon>
    </lineage>
</organism>
<sequence length="99" mass="11128">MKVVNIAIPPTLQTLTPEELKALTIFAVQGRAGKEVLSEILAERFDTKRKVNNIVAGISQQDIAKFYCDVRKAGTEIDFTRTYLLLTEPCRFILSIKQS</sequence>
<protein>
    <submittedName>
        <fullName evidence="1">Uncharacterized protein</fullName>
    </submittedName>
</protein>
<dbReference type="EMBL" id="AAMIYH010000015">
    <property type="protein sequence ID" value="EDH8303068.1"/>
    <property type="molecule type" value="Genomic_DNA"/>
</dbReference>
<reference evidence="1" key="1">
    <citation type="submission" date="2018-07" db="EMBL/GenBank/DDBJ databases">
        <authorList>
            <person name="Ashton P.M."/>
            <person name="Dallman T."/>
            <person name="Nair S."/>
            <person name="De Pinna E."/>
            <person name="Peters T."/>
            <person name="Grant K."/>
        </authorList>
    </citation>
    <scope>NUCLEOTIDE SEQUENCE</scope>
    <source>
        <strain evidence="1">368335</strain>
    </source>
</reference>
<evidence type="ECO:0000313" key="1">
    <source>
        <dbReference type="EMBL" id="EDH8303068.1"/>
    </source>
</evidence>
<name>A0A635R8U3_SALET</name>